<evidence type="ECO:0000256" key="7">
    <source>
        <dbReference type="ARBA" id="ARBA00023264"/>
    </source>
</evidence>
<keyword evidence="4 8" id="KW-1133">Transmembrane helix</keyword>
<dbReference type="GO" id="GO:0016780">
    <property type="term" value="F:phosphotransferase activity, for other substituted phosphate groups"/>
    <property type="evidence" value="ECO:0007669"/>
    <property type="project" value="InterPro"/>
</dbReference>
<keyword evidence="7" id="KW-1208">Phospholipid metabolism</keyword>
<name>A0A8J8NE74_HALGN</name>
<evidence type="ECO:0000256" key="4">
    <source>
        <dbReference type="ARBA" id="ARBA00022989"/>
    </source>
</evidence>
<dbReference type="Pfam" id="PF01066">
    <property type="entry name" value="CDP-OH_P_transf"/>
    <property type="match status" value="1"/>
</dbReference>
<dbReference type="Gene3D" id="1.20.120.1760">
    <property type="match status" value="1"/>
</dbReference>
<keyword evidence="2" id="KW-0808">Transferase</keyword>
<dbReference type="Proteomes" id="UP000785679">
    <property type="component" value="Unassembled WGS sequence"/>
</dbReference>
<feature type="transmembrane region" description="Helical" evidence="8">
    <location>
        <begin position="40"/>
        <end position="61"/>
    </location>
</feature>
<organism evidence="9 10">
    <name type="scientific">Halteria grandinella</name>
    <dbReference type="NCBI Taxonomy" id="5974"/>
    <lineage>
        <taxon>Eukaryota</taxon>
        <taxon>Sar</taxon>
        <taxon>Alveolata</taxon>
        <taxon>Ciliophora</taxon>
        <taxon>Intramacronucleata</taxon>
        <taxon>Spirotrichea</taxon>
        <taxon>Stichotrichia</taxon>
        <taxon>Sporadotrichida</taxon>
        <taxon>Halteriidae</taxon>
        <taxon>Halteria</taxon>
    </lineage>
</organism>
<feature type="transmembrane region" description="Helical" evidence="8">
    <location>
        <begin position="104"/>
        <end position="124"/>
    </location>
</feature>
<proteinExistence type="predicted"/>
<dbReference type="PANTHER" id="PTHR15362:SF13">
    <property type="entry name" value="SI:CH1073-145M9.1"/>
    <property type="match status" value="1"/>
</dbReference>
<keyword evidence="10" id="KW-1185">Reference proteome</keyword>
<evidence type="ECO:0000313" key="9">
    <source>
        <dbReference type="EMBL" id="TNV73582.1"/>
    </source>
</evidence>
<dbReference type="AlphaFoldDB" id="A0A8J8NE74"/>
<comment type="caution">
    <text evidence="9">The sequence shown here is derived from an EMBL/GenBank/DDBJ whole genome shotgun (WGS) entry which is preliminary data.</text>
</comment>
<dbReference type="InterPro" id="IPR043130">
    <property type="entry name" value="CDP-OH_PTrfase_TM_dom"/>
</dbReference>
<comment type="subcellular location">
    <subcellularLocation>
        <location evidence="1">Membrane</location>
        <topology evidence="1">Multi-pass membrane protein</topology>
    </subcellularLocation>
</comment>
<feature type="transmembrane region" description="Helical" evidence="8">
    <location>
        <begin position="73"/>
        <end position="92"/>
    </location>
</feature>
<dbReference type="GO" id="GO:0008654">
    <property type="term" value="P:phospholipid biosynthetic process"/>
    <property type="evidence" value="ECO:0007669"/>
    <property type="project" value="InterPro"/>
</dbReference>
<gene>
    <name evidence="9" type="ORF">FGO68_gene584</name>
</gene>
<keyword evidence="6 8" id="KW-0472">Membrane</keyword>
<evidence type="ECO:0000313" key="10">
    <source>
        <dbReference type="Proteomes" id="UP000785679"/>
    </source>
</evidence>
<feature type="transmembrane region" description="Helical" evidence="8">
    <location>
        <begin position="12"/>
        <end position="33"/>
    </location>
</feature>
<feature type="transmembrane region" description="Helical" evidence="8">
    <location>
        <begin position="144"/>
        <end position="166"/>
    </location>
</feature>
<evidence type="ECO:0000256" key="8">
    <source>
        <dbReference type="SAM" id="Phobius"/>
    </source>
</evidence>
<dbReference type="PANTHER" id="PTHR15362">
    <property type="entry name" value="PHOSPHATIDYLINOSITOL SYNTHASE"/>
    <property type="match status" value="1"/>
</dbReference>
<dbReference type="EMBL" id="RRYP01018575">
    <property type="protein sequence ID" value="TNV73582.1"/>
    <property type="molecule type" value="Genomic_DNA"/>
</dbReference>
<reference evidence="9" key="1">
    <citation type="submission" date="2019-06" db="EMBL/GenBank/DDBJ databases">
        <authorList>
            <person name="Zheng W."/>
        </authorList>
    </citation>
    <scope>NUCLEOTIDE SEQUENCE</scope>
    <source>
        <strain evidence="9">QDHG01</strain>
    </source>
</reference>
<dbReference type="InterPro" id="IPR000462">
    <property type="entry name" value="CDP-OH_P_trans"/>
</dbReference>
<evidence type="ECO:0000256" key="1">
    <source>
        <dbReference type="ARBA" id="ARBA00004141"/>
    </source>
</evidence>
<keyword evidence="3 8" id="KW-0812">Transmembrane</keyword>
<keyword evidence="5" id="KW-0443">Lipid metabolism</keyword>
<evidence type="ECO:0000256" key="3">
    <source>
        <dbReference type="ARBA" id="ARBA00022692"/>
    </source>
</evidence>
<evidence type="ECO:0000256" key="6">
    <source>
        <dbReference type="ARBA" id="ARBA00023136"/>
    </source>
</evidence>
<evidence type="ECO:0000256" key="5">
    <source>
        <dbReference type="ARBA" id="ARBA00023098"/>
    </source>
</evidence>
<evidence type="ECO:0000256" key="2">
    <source>
        <dbReference type="ARBA" id="ARBA00022679"/>
    </source>
</evidence>
<protein>
    <submittedName>
        <fullName evidence="9">Uncharacterized protein</fullName>
    </submittedName>
</protein>
<dbReference type="OrthoDB" id="10251079at2759"/>
<sequence>MSKSTGGIPIPLFVPNVLGYIRFLTILASWPFAMTDPQTFLALYATSYLLGAIDGPLAKLLNQQSFFGTQLDILMSRFATSSILFAVLKLGLAVIKDEWERMEFAFFFASIFLADFVSYWFQVYSSYLLDEESHVTPIKILQTILWILKLPGIALAMNAMAELYVVDHYLAFFPNHPLQVKLVTCECYGMFVTAVKAGLALKVGHNVAHLLVSAVRIVKLDVNQKNAELKRQ</sequence>
<dbReference type="GO" id="GO:0016020">
    <property type="term" value="C:membrane"/>
    <property type="evidence" value="ECO:0007669"/>
    <property type="project" value="UniProtKB-SubCell"/>
</dbReference>
<accession>A0A8J8NE74</accession>